<dbReference type="VEuPathDB" id="FungiDB:FMAN_15480"/>
<feature type="signal peptide" evidence="2">
    <location>
        <begin position="1"/>
        <end position="16"/>
    </location>
</feature>
<organism evidence="3 4">
    <name type="scientific">Fusarium mangiferae</name>
    <name type="common">Mango malformation disease fungus</name>
    <dbReference type="NCBI Taxonomy" id="192010"/>
    <lineage>
        <taxon>Eukaryota</taxon>
        <taxon>Fungi</taxon>
        <taxon>Dikarya</taxon>
        <taxon>Ascomycota</taxon>
        <taxon>Pezizomycotina</taxon>
        <taxon>Sordariomycetes</taxon>
        <taxon>Hypocreomycetidae</taxon>
        <taxon>Hypocreales</taxon>
        <taxon>Nectriaceae</taxon>
        <taxon>Fusarium</taxon>
        <taxon>Fusarium fujikuroi species complex</taxon>
    </lineage>
</organism>
<keyword evidence="4" id="KW-1185">Reference proteome</keyword>
<proteinExistence type="predicted"/>
<dbReference type="EMBL" id="FCQH01000039">
    <property type="protein sequence ID" value="CVL09316.1"/>
    <property type="molecule type" value="Genomic_DNA"/>
</dbReference>
<keyword evidence="1" id="KW-1133">Transmembrane helix</keyword>
<accession>A0A1L7UPQ8</accession>
<comment type="caution">
    <text evidence="3">The sequence shown here is derived from an EMBL/GenBank/DDBJ whole genome shotgun (WGS) entry which is preliminary data.</text>
</comment>
<evidence type="ECO:0000256" key="2">
    <source>
        <dbReference type="SAM" id="SignalP"/>
    </source>
</evidence>
<sequence length="157" mass="16686">MFLLPMLLTFPFFTAAHEGIFQRGAVNFTIEAGTLVGTGLIEFASDGSSQTTQDTEALVTETLKYGKGLCGPTTTCEASTSAVFLTREVPLLPAPTLPSRILSVNHTRAVLPSNISLEGTPISLPTSPTISEATFSRHMACIWLLGFMAAGSFVFVI</sequence>
<keyword evidence="1" id="KW-0472">Membrane</keyword>
<feature type="transmembrane region" description="Helical" evidence="1">
    <location>
        <begin position="135"/>
        <end position="156"/>
    </location>
</feature>
<evidence type="ECO:0000313" key="3">
    <source>
        <dbReference type="EMBL" id="CVL09316.1"/>
    </source>
</evidence>
<feature type="chain" id="PRO_5013358430" evidence="2">
    <location>
        <begin position="17"/>
        <end position="157"/>
    </location>
</feature>
<dbReference type="GeneID" id="65094720"/>
<dbReference type="AlphaFoldDB" id="A0A1L7UPQ8"/>
<keyword evidence="1" id="KW-0812">Transmembrane</keyword>
<protein>
    <submittedName>
        <fullName evidence="3">Uncharacterized protein</fullName>
    </submittedName>
</protein>
<keyword evidence="2" id="KW-0732">Signal</keyword>
<dbReference type="Proteomes" id="UP000184255">
    <property type="component" value="Unassembled WGS sequence"/>
</dbReference>
<reference evidence="4" key="1">
    <citation type="journal article" date="2016" name="Genome Biol. Evol.">
        <title>Comparative 'omics' of the Fusarium fujikuroi species complex highlights differences in genetic potential and metabolite synthesis.</title>
        <authorList>
            <person name="Niehaus E.-M."/>
            <person name="Muensterkoetter M."/>
            <person name="Proctor R.H."/>
            <person name="Brown D.W."/>
            <person name="Sharon A."/>
            <person name="Idan Y."/>
            <person name="Oren-Young L."/>
            <person name="Sieber C.M."/>
            <person name="Novak O."/>
            <person name="Pencik A."/>
            <person name="Tarkowska D."/>
            <person name="Hromadova K."/>
            <person name="Freeman S."/>
            <person name="Maymon M."/>
            <person name="Elazar M."/>
            <person name="Youssef S.A."/>
            <person name="El-Shabrawy E.S.M."/>
            <person name="Shalaby A.B.A."/>
            <person name="Houterman P."/>
            <person name="Brock N.L."/>
            <person name="Burkhardt I."/>
            <person name="Tsavkelova E.A."/>
            <person name="Dickschat J.S."/>
            <person name="Galuszka P."/>
            <person name="Gueldener U."/>
            <person name="Tudzynski B."/>
        </authorList>
    </citation>
    <scope>NUCLEOTIDE SEQUENCE [LARGE SCALE GENOMIC DNA]</scope>
    <source>
        <strain evidence="4">MRC7560</strain>
    </source>
</reference>
<dbReference type="RefSeq" id="XP_041691571.1">
    <property type="nucleotide sequence ID" value="XM_041826223.1"/>
</dbReference>
<name>A0A1L7UPQ8_FUSMA</name>
<gene>
    <name evidence="3" type="ORF">FMAN_15480</name>
</gene>
<evidence type="ECO:0000256" key="1">
    <source>
        <dbReference type="SAM" id="Phobius"/>
    </source>
</evidence>
<evidence type="ECO:0000313" key="4">
    <source>
        <dbReference type="Proteomes" id="UP000184255"/>
    </source>
</evidence>